<dbReference type="Pfam" id="PF11905">
    <property type="entry name" value="DUF3425"/>
    <property type="match status" value="1"/>
</dbReference>
<feature type="compositionally biased region" description="Polar residues" evidence="1">
    <location>
        <begin position="132"/>
        <end position="148"/>
    </location>
</feature>
<proteinExistence type="predicted"/>
<organism evidence="2 3">
    <name type="scientific">Xylaria flabelliformis</name>
    <dbReference type="NCBI Taxonomy" id="2512241"/>
    <lineage>
        <taxon>Eukaryota</taxon>
        <taxon>Fungi</taxon>
        <taxon>Dikarya</taxon>
        <taxon>Ascomycota</taxon>
        <taxon>Pezizomycotina</taxon>
        <taxon>Sordariomycetes</taxon>
        <taxon>Xylariomycetidae</taxon>
        <taxon>Xylariales</taxon>
        <taxon>Xylariaceae</taxon>
        <taxon>Xylaria</taxon>
    </lineage>
</organism>
<accession>A0A553I6E4</accession>
<reference evidence="3" key="1">
    <citation type="submission" date="2019-06" db="EMBL/GenBank/DDBJ databases">
        <title>Draft genome sequence of the griseofulvin-producing fungus Xylaria cubensis strain G536.</title>
        <authorList>
            <person name="Mead M.E."/>
            <person name="Raja H.A."/>
            <person name="Steenwyk J.L."/>
            <person name="Knowles S.L."/>
            <person name="Oberlies N.H."/>
            <person name="Rokas A."/>
        </authorList>
    </citation>
    <scope>NUCLEOTIDE SEQUENCE [LARGE SCALE GENOMIC DNA]</scope>
    <source>
        <strain evidence="3">G536</strain>
    </source>
</reference>
<protein>
    <recommendedName>
        <fullName evidence="4">BZIP domain-containing protein</fullName>
    </recommendedName>
</protein>
<sequence>MDHLNTHTVPSSSSRNSSPAVSNYSESSVSMTKPTAEKAKAGKRKGTRSVSTLTPSQLARKRANDREAQRAIRARTKEHIENLEREIDELRSQQSRDQTVRDLLGRNRALEEEVKQLRESLGIRTARPGLSYPTSYHGSSPHQSSYGHSTPEYPMVSDLPPYSSVPDTTNVWPGSVPCSLPSTVSSPSSPVAPEDYGNNYFPPNTSSAILERSSMPPTIHSPAISCITNGEMGFDDVKSDRHRAHLSNIQPTTVERVPGVLLSVPGENSAQHSRPLYWEVPVLTSDTSCQDDALITGYVANCRRMMNLTGGQPHREVILGPHPPNLRPLLHAHGHLLGSLGLQGPHGQAAPSYPLVDIATSIFDACSLELPLERVGGFLLFRALITWLVQPTRDTFIGLRGFLSPQPNQQTIPHPQWMDFIIWPHLRSAIIERQAIYNTPEFRHIYCINLRLKNWPVAVTEAFTVDFLTGSVYATNELSEHIWDLRNWGMHENFLRRYPELEACLGPG</sequence>
<name>A0A553I6E4_9PEZI</name>
<evidence type="ECO:0000313" key="3">
    <source>
        <dbReference type="Proteomes" id="UP000319160"/>
    </source>
</evidence>
<dbReference type="Gene3D" id="1.20.5.170">
    <property type="match status" value="1"/>
</dbReference>
<dbReference type="InterPro" id="IPR021833">
    <property type="entry name" value="DUF3425"/>
</dbReference>
<evidence type="ECO:0008006" key="4">
    <source>
        <dbReference type="Google" id="ProtNLM"/>
    </source>
</evidence>
<dbReference type="EMBL" id="VFLP01000014">
    <property type="protein sequence ID" value="TRX95769.1"/>
    <property type="molecule type" value="Genomic_DNA"/>
</dbReference>
<gene>
    <name evidence="2" type="ORF">FHL15_003323</name>
</gene>
<feature type="region of interest" description="Disordered" evidence="1">
    <location>
        <begin position="1"/>
        <end position="69"/>
    </location>
</feature>
<keyword evidence="3" id="KW-1185">Reference proteome</keyword>
<comment type="caution">
    <text evidence="2">The sequence shown here is derived from an EMBL/GenBank/DDBJ whole genome shotgun (WGS) entry which is preliminary data.</text>
</comment>
<evidence type="ECO:0000313" key="2">
    <source>
        <dbReference type="EMBL" id="TRX95769.1"/>
    </source>
</evidence>
<feature type="compositionally biased region" description="Polar residues" evidence="1">
    <location>
        <begin position="48"/>
        <end position="57"/>
    </location>
</feature>
<dbReference type="PANTHER" id="PTHR37012:SF2">
    <property type="entry name" value="BZIP DOMAIN-CONTAINING PROTEIN-RELATED"/>
    <property type="match status" value="1"/>
</dbReference>
<dbReference type="PANTHER" id="PTHR37012">
    <property type="entry name" value="B-ZIP TRANSCRIPTION FACTOR (EUROFUNG)-RELATED"/>
    <property type="match status" value="1"/>
</dbReference>
<feature type="compositionally biased region" description="Low complexity" evidence="1">
    <location>
        <begin position="9"/>
        <end position="25"/>
    </location>
</feature>
<evidence type="ECO:0000256" key="1">
    <source>
        <dbReference type="SAM" id="MobiDB-lite"/>
    </source>
</evidence>
<dbReference type="AlphaFoldDB" id="A0A553I6E4"/>
<dbReference type="OrthoDB" id="3535998at2759"/>
<dbReference type="CDD" id="cd14688">
    <property type="entry name" value="bZIP_YAP"/>
    <property type="match status" value="1"/>
</dbReference>
<feature type="region of interest" description="Disordered" evidence="1">
    <location>
        <begin position="125"/>
        <end position="161"/>
    </location>
</feature>
<dbReference type="Proteomes" id="UP000319160">
    <property type="component" value="Unassembled WGS sequence"/>
</dbReference>